<dbReference type="Proteomes" id="UP000318709">
    <property type="component" value="Chromosome"/>
</dbReference>
<proteinExistence type="predicted"/>
<dbReference type="AlphaFoldDB" id="A0A4Y6UBI4"/>
<reference evidence="2 3" key="1">
    <citation type="submission" date="2019-03" db="EMBL/GenBank/DDBJ databases">
        <title>The complete genome sequence of Swingsia_sp. F3b2 LMG30590(T).</title>
        <authorList>
            <person name="Chua K.-O."/>
            <person name="Chan K.-G."/>
            <person name="See-Too W.-S."/>
        </authorList>
    </citation>
    <scope>NUCLEOTIDE SEQUENCE [LARGE SCALE GENOMIC DNA]</scope>
    <source>
        <strain evidence="2 3">F3b2</strain>
    </source>
</reference>
<feature type="region of interest" description="Disordered" evidence="1">
    <location>
        <begin position="85"/>
        <end position="106"/>
    </location>
</feature>
<evidence type="ECO:0000256" key="1">
    <source>
        <dbReference type="SAM" id="MobiDB-lite"/>
    </source>
</evidence>
<dbReference type="KEGG" id="swf:E3E12_06100"/>
<sequence>MKPEPQMPFMMRFKHWLGQTTTLQGLAVLVAATIGLFTAALPDDLGLSLIGGAVVLLFPENPSLRLFAQAMAPVAARSLHRAGHSLGVDNQGLPGQAPPFSPNNKE</sequence>
<accession>A0A4Y6UBI4</accession>
<protein>
    <submittedName>
        <fullName evidence="2">Uncharacterized protein</fullName>
    </submittedName>
</protein>
<dbReference type="RefSeq" id="WP_141443535.1">
    <property type="nucleotide sequence ID" value="NZ_CP038231.1"/>
</dbReference>
<keyword evidence="3" id="KW-1185">Reference proteome</keyword>
<evidence type="ECO:0000313" key="3">
    <source>
        <dbReference type="Proteomes" id="UP000318709"/>
    </source>
</evidence>
<dbReference type="EMBL" id="CP038231">
    <property type="protein sequence ID" value="QDH13827.1"/>
    <property type="molecule type" value="Genomic_DNA"/>
</dbReference>
<organism evidence="2 3">
    <name type="scientific">Formicincola oecophyllae</name>
    <dbReference type="NCBI Taxonomy" id="2558361"/>
    <lineage>
        <taxon>Bacteria</taxon>
        <taxon>Pseudomonadati</taxon>
        <taxon>Pseudomonadota</taxon>
        <taxon>Alphaproteobacteria</taxon>
        <taxon>Acetobacterales</taxon>
        <taxon>Acetobacteraceae</taxon>
        <taxon>Formicincola</taxon>
    </lineage>
</organism>
<gene>
    <name evidence="2" type="ORF">E3E12_06100</name>
</gene>
<name>A0A4Y6UBI4_9PROT</name>
<evidence type="ECO:0000313" key="2">
    <source>
        <dbReference type="EMBL" id="QDH13827.1"/>
    </source>
</evidence>
<feature type="compositionally biased region" description="Pro residues" evidence="1">
    <location>
        <begin position="96"/>
        <end position="106"/>
    </location>
</feature>